<organism evidence="3 4">
    <name type="scientific">Nannocystis exedens</name>
    <dbReference type="NCBI Taxonomy" id="54"/>
    <lineage>
        <taxon>Bacteria</taxon>
        <taxon>Pseudomonadati</taxon>
        <taxon>Myxococcota</taxon>
        <taxon>Polyangia</taxon>
        <taxon>Nannocystales</taxon>
        <taxon>Nannocystaceae</taxon>
        <taxon>Nannocystis</taxon>
    </lineage>
</organism>
<evidence type="ECO:0000256" key="1">
    <source>
        <dbReference type="SAM" id="MobiDB-lite"/>
    </source>
</evidence>
<dbReference type="NCBIfam" id="TIGR00702">
    <property type="entry name" value="YcaO-type kinase domain"/>
    <property type="match status" value="1"/>
</dbReference>
<dbReference type="PANTHER" id="PTHR37809">
    <property type="entry name" value="RIBOSOMAL PROTEIN S12 METHYLTHIOTRANSFERASE ACCESSORY FACTOR YCAO"/>
    <property type="match status" value="1"/>
</dbReference>
<feature type="region of interest" description="Disordered" evidence="1">
    <location>
        <begin position="1"/>
        <end position="26"/>
    </location>
</feature>
<dbReference type="Gene3D" id="3.30.1330.230">
    <property type="match status" value="2"/>
</dbReference>
<dbReference type="STRING" id="54.SAMN02745121_07037"/>
<dbReference type="AlphaFoldDB" id="A0A1I2G556"/>
<feature type="domain" description="YcaO" evidence="2">
    <location>
        <begin position="74"/>
        <end position="411"/>
    </location>
</feature>
<keyword evidence="3" id="KW-0689">Ribosomal protein</keyword>
<evidence type="ECO:0000313" key="3">
    <source>
        <dbReference type="EMBL" id="SFF12253.1"/>
    </source>
</evidence>
<keyword evidence="3" id="KW-0808">Transferase</keyword>
<dbReference type="GO" id="GO:0016740">
    <property type="term" value="F:transferase activity"/>
    <property type="evidence" value="ECO:0007669"/>
    <property type="project" value="UniProtKB-KW"/>
</dbReference>
<keyword evidence="4" id="KW-1185">Reference proteome</keyword>
<accession>A0A1I2G556</accession>
<keyword evidence="3" id="KW-0687">Ribonucleoprotein</keyword>
<gene>
    <name evidence="3" type="ORF">SAMN02745121_07037</name>
</gene>
<dbReference type="PANTHER" id="PTHR37809:SF1">
    <property type="entry name" value="RIBOSOMAL PROTEIN S12 METHYLTHIOTRANSFERASE ACCESSORY FACTOR YCAO"/>
    <property type="match status" value="1"/>
</dbReference>
<reference evidence="4" key="1">
    <citation type="submission" date="2016-10" db="EMBL/GenBank/DDBJ databases">
        <authorList>
            <person name="Varghese N."/>
            <person name="Submissions S."/>
        </authorList>
    </citation>
    <scope>NUCLEOTIDE SEQUENCE [LARGE SCALE GENOMIC DNA]</scope>
    <source>
        <strain evidence="4">ATCC 25963</strain>
    </source>
</reference>
<dbReference type="PROSITE" id="PS51664">
    <property type="entry name" value="YCAO"/>
    <property type="match status" value="1"/>
</dbReference>
<dbReference type="RefSeq" id="WP_096325751.1">
    <property type="nucleotide sequence ID" value="NZ_FOMX01000030.1"/>
</dbReference>
<feature type="compositionally biased region" description="Basic and acidic residues" evidence="1">
    <location>
        <begin position="1"/>
        <end position="11"/>
    </location>
</feature>
<evidence type="ECO:0000259" key="2">
    <source>
        <dbReference type="PROSITE" id="PS51664"/>
    </source>
</evidence>
<dbReference type="OrthoDB" id="5380721at2"/>
<evidence type="ECO:0000313" key="4">
    <source>
        <dbReference type="Proteomes" id="UP000199400"/>
    </source>
</evidence>
<sequence>MPVRIGDHDLAAPKGHTAGTHRTRSPAATLAAYRPLMPRLGITRLADVTGLDVVGVPVVQAVRPNARSVSVSQGKGADREAAAASALMEAIEGWHGERVAVPLRWERAAALRREGQAVVDLHALPRRAGAEVREDLPLLWCLGWDLLAGRPTWVPHACVSVDFVRDPREPLPPFIESTSGLASGNHLLEAIVHALCELIERDATALAPLEIDDARRVDLAAVTDPSCREVLTRLHAAALAVGAVDITSDLGVPTYACRIVDRPGAPRWAARGACGGYGAHLDSAVALLRALTEAVQSRLTLIAGSRDDLSPKTYEAFTDPQAGAEEAAALAAARPQRALGPTLATDSFDGDLELLLARVRAAGCTSAVVVDLTRAEIGVPVARVVVPGLEGRFAGMAPGPRARARGARRAR</sequence>
<dbReference type="InterPro" id="IPR003776">
    <property type="entry name" value="YcaO-like_dom"/>
</dbReference>
<dbReference type="EMBL" id="FOMX01000030">
    <property type="protein sequence ID" value="SFF12253.1"/>
    <property type="molecule type" value="Genomic_DNA"/>
</dbReference>
<dbReference type="Pfam" id="PF02624">
    <property type="entry name" value="YcaO"/>
    <property type="match status" value="1"/>
</dbReference>
<dbReference type="Proteomes" id="UP000199400">
    <property type="component" value="Unassembled WGS sequence"/>
</dbReference>
<dbReference type="GO" id="GO:0005840">
    <property type="term" value="C:ribosome"/>
    <property type="evidence" value="ECO:0007669"/>
    <property type="project" value="UniProtKB-KW"/>
</dbReference>
<protein>
    <submittedName>
        <fullName evidence="3">Ribosomal protein S12 methylthiotransferase accessory factor</fullName>
    </submittedName>
</protein>
<proteinExistence type="predicted"/>
<name>A0A1I2G556_9BACT</name>